<dbReference type="InterPro" id="IPR029277">
    <property type="entry name" value="SVWC_dom"/>
</dbReference>
<comment type="subcellular location">
    <subcellularLocation>
        <location evidence="1">Secreted</location>
    </subcellularLocation>
</comment>
<evidence type="ECO:0000259" key="5">
    <source>
        <dbReference type="SMART" id="SM01318"/>
    </source>
</evidence>
<evidence type="ECO:0000256" key="4">
    <source>
        <dbReference type="SAM" id="Phobius"/>
    </source>
</evidence>
<feature type="compositionally biased region" description="Low complexity" evidence="3">
    <location>
        <begin position="52"/>
        <end position="65"/>
    </location>
</feature>
<feature type="compositionally biased region" description="Polar residues" evidence="3">
    <location>
        <begin position="95"/>
        <end position="112"/>
    </location>
</feature>
<feature type="non-terminal residue" evidence="6">
    <location>
        <position position="1"/>
    </location>
</feature>
<evidence type="ECO:0000256" key="1">
    <source>
        <dbReference type="ARBA" id="ARBA00004613"/>
    </source>
</evidence>
<dbReference type="AlphaFoldDB" id="A0A1B6FP18"/>
<accession>A0A1B6FP18</accession>
<reference evidence="6" key="1">
    <citation type="submission" date="2015-11" db="EMBL/GenBank/DDBJ databases">
        <title>De novo transcriptome assembly of four potential Pierce s Disease insect vectors from Arizona vineyards.</title>
        <authorList>
            <person name="Tassone E.E."/>
        </authorList>
    </citation>
    <scope>NUCLEOTIDE SEQUENCE</scope>
</reference>
<feature type="compositionally biased region" description="Polar residues" evidence="3">
    <location>
        <begin position="120"/>
        <end position="136"/>
    </location>
</feature>
<feature type="compositionally biased region" description="Polar residues" evidence="3">
    <location>
        <begin position="66"/>
        <end position="76"/>
    </location>
</feature>
<dbReference type="GO" id="GO:0005576">
    <property type="term" value="C:extracellular region"/>
    <property type="evidence" value="ECO:0007669"/>
    <property type="project" value="UniProtKB-SubCell"/>
</dbReference>
<name>A0A1B6FP18_9HEMI</name>
<sequence length="284" mass="30314">CYLRETCVLWFKSIYFVAMIVILSVIFVSGALGHGHQFIGPSQAVKGAWGQSSPHSGSWSAPSSGTNPGAFSTATKSAWGANPGNTGPYPAPWNTDYNKSPPHQGSWGSASLNAPKGTLPYQSFKGSPPRFSSSEASGAYPAPNIFPLHNTMPSRKTPPTSNTPPPRQGYGTAPSRNPGIVSAPYPPPASFQTDLNRFGGNQAEIRSQKRNKVQSNKCRAGNKVYKMGEKWTPEGSCGRHSCVDGGKISVLGCPNLEGSPDCILSEEDPRQPWPSCCPQLMCSR</sequence>
<keyword evidence="4" id="KW-0812">Transmembrane</keyword>
<feature type="compositionally biased region" description="Polar residues" evidence="3">
    <location>
        <begin position="151"/>
        <end position="160"/>
    </location>
</feature>
<proteinExistence type="predicted"/>
<feature type="region of interest" description="Disordered" evidence="3">
    <location>
        <begin position="49"/>
        <end position="179"/>
    </location>
</feature>
<evidence type="ECO:0000313" key="6">
    <source>
        <dbReference type="EMBL" id="JAS51920.1"/>
    </source>
</evidence>
<evidence type="ECO:0000256" key="3">
    <source>
        <dbReference type="SAM" id="MobiDB-lite"/>
    </source>
</evidence>
<gene>
    <name evidence="6" type="ORF">g.25151</name>
</gene>
<protein>
    <recommendedName>
        <fullName evidence="5">Single domain-containing protein</fullName>
    </recommendedName>
</protein>
<keyword evidence="2" id="KW-0964">Secreted</keyword>
<dbReference type="Pfam" id="PF15430">
    <property type="entry name" value="SVWC"/>
    <property type="match status" value="1"/>
</dbReference>
<dbReference type="EMBL" id="GECZ01017849">
    <property type="protein sequence ID" value="JAS51920.1"/>
    <property type="molecule type" value="Transcribed_RNA"/>
</dbReference>
<keyword evidence="4" id="KW-1133">Transmembrane helix</keyword>
<organism evidence="6">
    <name type="scientific">Cuerna arida</name>
    <dbReference type="NCBI Taxonomy" id="1464854"/>
    <lineage>
        <taxon>Eukaryota</taxon>
        <taxon>Metazoa</taxon>
        <taxon>Ecdysozoa</taxon>
        <taxon>Arthropoda</taxon>
        <taxon>Hexapoda</taxon>
        <taxon>Insecta</taxon>
        <taxon>Pterygota</taxon>
        <taxon>Neoptera</taxon>
        <taxon>Paraneoptera</taxon>
        <taxon>Hemiptera</taxon>
        <taxon>Auchenorrhyncha</taxon>
        <taxon>Membracoidea</taxon>
        <taxon>Cicadellidae</taxon>
        <taxon>Cicadellinae</taxon>
        <taxon>Proconiini</taxon>
        <taxon>Cuerna</taxon>
    </lineage>
</organism>
<feature type="domain" description="Single" evidence="5">
    <location>
        <begin position="218"/>
        <end position="282"/>
    </location>
</feature>
<dbReference type="SMART" id="SM01318">
    <property type="entry name" value="SVWC"/>
    <property type="match status" value="1"/>
</dbReference>
<feature type="transmembrane region" description="Helical" evidence="4">
    <location>
        <begin position="13"/>
        <end position="33"/>
    </location>
</feature>
<evidence type="ECO:0000256" key="2">
    <source>
        <dbReference type="ARBA" id="ARBA00022525"/>
    </source>
</evidence>
<keyword evidence="4" id="KW-0472">Membrane</keyword>